<dbReference type="GO" id="GO:0006364">
    <property type="term" value="P:rRNA processing"/>
    <property type="evidence" value="ECO:0000318"/>
    <property type="project" value="GO_Central"/>
</dbReference>
<feature type="compositionally biased region" description="Basic and acidic residues" evidence="6">
    <location>
        <begin position="156"/>
        <end position="195"/>
    </location>
</feature>
<feature type="compositionally biased region" description="Basic and acidic residues" evidence="6">
    <location>
        <begin position="202"/>
        <end position="213"/>
    </location>
</feature>
<dbReference type="AlphaFoldDB" id="A0A9R0K3U8"/>
<comment type="subcellular location">
    <subcellularLocation>
        <location evidence="1">Nucleus</location>
        <location evidence="1">Nucleolus</location>
    </subcellularLocation>
</comment>
<dbReference type="GeneID" id="110796721"/>
<feature type="compositionally biased region" description="Basic and acidic residues" evidence="6">
    <location>
        <begin position="269"/>
        <end position="279"/>
    </location>
</feature>
<dbReference type="InterPro" id="IPR008610">
    <property type="entry name" value="Ebp2"/>
</dbReference>
<gene>
    <name evidence="8" type="primary">LOC110796721</name>
</gene>
<protein>
    <submittedName>
        <fullName evidence="8">Probable rRNA-processing protein EBP2 homolog</fullName>
    </submittedName>
</protein>
<keyword evidence="3" id="KW-0690">Ribosome biogenesis</keyword>
<dbReference type="GO" id="GO:0042273">
    <property type="term" value="P:ribosomal large subunit biogenesis"/>
    <property type="evidence" value="ECO:0000318"/>
    <property type="project" value="GO_Central"/>
</dbReference>
<dbReference type="PANTHER" id="PTHR13028:SF0">
    <property type="entry name" value="RRNA-PROCESSING PROTEIN EBP2-RELATED"/>
    <property type="match status" value="1"/>
</dbReference>
<keyword evidence="7" id="KW-1185">Reference proteome</keyword>
<organism evidence="7 8">
    <name type="scientific">Spinacia oleracea</name>
    <name type="common">Spinach</name>
    <dbReference type="NCBI Taxonomy" id="3562"/>
    <lineage>
        <taxon>Eukaryota</taxon>
        <taxon>Viridiplantae</taxon>
        <taxon>Streptophyta</taxon>
        <taxon>Embryophyta</taxon>
        <taxon>Tracheophyta</taxon>
        <taxon>Spermatophyta</taxon>
        <taxon>Magnoliopsida</taxon>
        <taxon>eudicotyledons</taxon>
        <taxon>Gunneridae</taxon>
        <taxon>Pentapetalae</taxon>
        <taxon>Caryophyllales</taxon>
        <taxon>Chenopodiaceae</taxon>
        <taxon>Chenopodioideae</taxon>
        <taxon>Anserineae</taxon>
        <taxon>Spinacia</taxon>
    </lineage>
</organism>
<feature type="compositionally biased region" description="Low complexity" evidence="6">
    <location>
        <begin position="313"/>
        <end position="328"/>
    </location>
</feature>
<dbReference type="GO" id="GO:0005730">
    <property type="term" value="C:nucleolus"/>
    <property type="evidence" value="ECO:0000318"/>
    <property type="project" value="GO_Central"/>
</dbReference>
<dbReference type="Proteomes" id="UP000813463">
    <property type="component" value="Chromosome 4"/>
</dbReference>
<evidence type="ECO:0000313" key="7">
    <source>
        <dbReference type="Proteomes" id="UP000813463"/>
    </source>
</evidence>
<dbReference type="RefSeq" id="XP_021857501.1">
    <property type="nucleotide sequence ID" value="XM_022001809.2"/>
</dbReference>
<feature type="region of interest" description="Disordered" evidence="6">
    <location>
        <begin position="1"/>
        <end position="51"/>
    </location>
</feature>
<evidence type="ECO:0000256" key="3">
    <source>
        <dbReference type="ARBA" id="ARBA00022517"/>
    </source>
</evidence>
<dbReference type="GO" id="GO:0034399">
    <property type="term" value="C:nuclear periphery"/>
    <property type="evidence" value="ECO:0000318"/>
    <property type="project" value="GO_Central"/>
</dbReference>
<sequence length="336" mass="37576">MVVLKTYPSSINGNEIEDDDDLDTMVSDSDSELESGSEDGEENDDIKLTEPSKTAINNKEGLLEKLSEIIWPEDADWMHKLSIVIDQEQKVDVNDDLAREALFYTQALQGTREAFAKIESKGIPYLRPSDYYAEMVKTDAHMGKVKSKLLVEKKQIEEQDERRKSREAKKISKQVQAEKMKERAKEKKDSIESVKKWRKQREKTGFSNDKESSFEESGAFKGKHRGPPGASPGGGKTKKFDGKDGGGGGGKRRGPHGIAPGDRSGGKAKQFDGKGERGNDRKRKSRDFKDSKFGYGGRKGGKKQNTAETTNDFKGFNKNNKNSSNSHSGNKRRKQF</sequence>
<name>A0A9R0K3U8_SPIOL</name>
<proteinExistence type="inferred from homology"/>
<feature type="compositionally biased region" description="Acidic residues" evidence="6">
    <location>
        <begin position="15"/>
        <end position="44"/>
    </location>
</feature>
<evidence type="ECO:0000256" key="2">
    <source>
        <dbReference type="ARBA" id="ARBA00007336"/>
    </source>
</evidence>
<dbReference type="OrthoDB" id="443772at2759"/>
<feature type="region of interest" description="Disordered" evidence="6">
    <location>
        <begin position="156"/>
        <end position="336"/>
    </location>
</feature>
<evidence type="ECO:0000256" key="1">
    <source>
        <dbReference type="ARBA" id="ARBA00004604"/>
    </source>
</evidence>
<comment type="similarity">
    <text evidence="2">Belongs to the EBP2 family.</text>
</comment>
<evidence type="ECO:0000313" key="8">
    <source>
        <dbReference type="RefSeq" id="XP_021857501.1"/>
    </source>
</evidence>
<keyword evidence="5" id="KW-0539">Nucleus</keyword>
<dbReference type="PANTHER" id="PTHR13028">
    <property type="entry name" value="RRNA PROCESSING PROTEIN EBNA1-BINDING PROTEIN-RELATED"/>
    <property type="match status" value="1"/>
</dbReference>
<reference evidence="7" key="1">
    <citation type="journal article" date="2021" name="Nat. Commun.">
        <title>Genomic analyses provide insights into spinach domestication and the genetic basis of agronomic traits.</title>
        <authorList>
            <person name="Cai X."/>
            <person name="Sun X."/>
            <person name="Xu C."/>
            <person name="Sun H."/>
            <person name="Wang X."/>
            <person name="Ge C."/>
            <person name="Zhang Z."/>
            <person name="Wang Q."/>
            <person name="Fei Z."/>
            <person name="Jiao C."/>
            <person name="Wang Q."/>
        </authorList>
    </citation>
    <scope>NUCLEOTIDE SEQUENCE [LARGE SCALE GENOMIC DNA]</scope>
    <source>
        <strain evidence="7">cv. Varoflay</strain>
    </source>
</reference>
<evidence type="ECO:0000256" key="4">
    <source>
        <dbReference type="ARBA" id="ARBA00023054"/>
    </source>
</evidence>
<evidence type="ECO:0000256" key="6">
    <source>
        <dbReference type="SAM" id="MobiDB-lite"/>
    </source>
</evidence>
<dbReference type="Pfam" id="PF05890">
    <property type="entry name" value="Ebp2"/>
    <property type="match status" value="1"/>
</dbReference>
<keyword evidence="4" id="KW-0175">Coiled coil</keyword>
<reference evidence="8" key="2">
    <citation type="submission" date="2025-08" db="UniProtKB">
        <authorList>
            <consortium name="RefSeq"/>
        </authorList>
    </citation>
    <scope>IDENTIFICATION</scope>
    <source>
        <tissue evidence="8">Leaf</tissue>
    </source>
</reference>
<evidence type="ECO:0000256" key="5">
    <source>
        <dbReference type="ARBA" id="ARBA00023242"/>
    </source>
</evidence>
<dbReference type="KEGG" id="soe:110796721"/>
<dbReference type="GO" id="GO:0030687">
    <property type="term" value="C:preribosome, large subunit precursor"/>
    <property type="evidence" value="ECO:0000318"/>
    <property type="project" value="GO_Central"/>
</dbReference>
<accession>A0A9R0K3U8</accession>